<sequence length="76" mass="8947">MISWHQFEHLKGLIYESEMAAMIYGRKIQRLESLPPTNDVLLAQSRANLKNEYQNKWGKASKDLHDYIQSLVEKNK</sequence>
<dbReference type="EMBL" id="KX130864">
    <property type="protein sequence ID" value="ANN87424.1"/>
    <property type="molecule type" value="Genomic_DNA"/>
</dbReference>
<dbReference type="Proteomes" id="UP000201959">
    <property type="component" value="Segment"/>
</dbReference>
<protein>
    <recommendedName>
        <fullName evidence="3">Phage protein</fullName>
    </recommendedName>
</protein>
<dbReference type="GeneID" id="29060675"/>
<reference evidence="1 2" key="1">
    <citation type="submission" date="2016-04" db="EMBL/GenBank/DDBJ databases">
        <title>Genetic Characterization of ShigActive phages.</title>
        <authorList>
            <person name="Das C.R."/>
            <person name="Woolston J."/>
            <person name="Li M."/>
            <person name="Sulakvelidze A."/>
            <person name="Soffer N."/>
        </authorList>
    </citation>
    <scope>NUCLEOTIDE SEQUENCE [LARGE SCALE GENOMIC DNA]</scope>
</reference>
<evidence type="ECO:0008006" key="3">
    <source>
        <dbReference type="Google" id="ProtNLM"/>
    </source>
</evidence>
<name>A0A193H2D5_9CAUD</name>
<accession>A0A193H2D5</accession>
<dbReference type="KEGG" id="vg:29060675"/>
<organism evidence="1 2">
    <name type="scientific">Shigella phage SHBML-50-1</name>
    <dbReference type="NCBI Taxonomy" id="1863007"/>
    <lineage>
        <taxon>Viruses</taxon>
        <taxon>Duplodnaviria</taxon>
        <taxon>Heunggongvirae</taxon>
        <taxon>Uroviricota</taxon>
        <taxon>Caudoviricetes</taxon>
        <taxon>Pantevenvirales</taxon>
        <taxon>Straboviridae</taxon>
        <taxon>Tevenvirinae</taxon>
        <taxon>Tequatrovirus</taxon>
        <taxon>Tequatrovirus SHBML501</taxon>
    </lineage>
</organism>
<evidence type="ECO:0000313" key="2">
    <source>
        <dbReference type="Proteomes" id="UP000201959"/>
    </source>
</evidence>
<keyword evidence="2" id="KW-1185">Reference proteome</keyword>
<evidence type="ECO:0000313" key="1">
    <source>
        <dbReference type="EMBL" id="ANN87424.1"/>
    </source>
</evidence>
<dbReference type="RefSeq" id="YP_009288585.1">
    <property type="nucleotide sequence ID" value="NC_031085.1"/>
</dbReference>
<proteinExistence type="predicted"/>